<dbReference type="GO" id="GO:0046872">
    <property type="term" value="F:metal ion binding"/>
    <property type="evidence" value="ECO:0007669"/>
    <property type="project" value="UniProtKB-KW"/>
</dbReference>
<name>A0A9N9C1A9_9GLOM</name>
<dbReference type="Gene3D" id="3.60.15.10">
    <property type="entry name" value="Ribonuclease Z/Hydroxyacylglutathione hydrolase-like"/>
    <property type="match status" value="1"/>
</dbReference>
<keyword evidence="4" id="KW-0862">Zinc</keyword>
<dbReference type="Pfam" id="PF00753">
    <property type="entry name" value="Lactamase_B"/>
    <property type="match status" value="2"/>
</dbReference>
<evidence type="ECO:0000256" key="5">
    <source>
        <dbReference type="PROSITE-ProRule" id="PRU00339"/>
    </source>
</evidence>
<dbReference type="AlphaFoldDB" id="A0A9N9C1A9"/>
<dbReference type="OrthoDB" id="515692at2759"/>
<evidence type="ECO:0000256" key="6">
    <source>
        <dbReference type="SAM" id="MobiDB-lite"/>
    </source>
</evidence>
<dbReference type="PANTHER" id="PTHR46233">
    <property type="entry name" value="HYDROXYACYLGLUTATHIONE HYDROLASE GLOC"/>
    <property type="match status" value="1"/>
</dbReference>
<gene>
    <name evidence="8" type="ORF">PBRASI_LOCUS6928</name>
</gene>
<reference evidence="8" key="1">
    <citation type="submission" date="2021-06" db="EMBL/GenBank/DDBJ databases">
        <authorList>
            <person name="Kallberg Y."/>
            <person name="Tangrot J."/>
            <person name="Rosling A."/>
        </authorList>
    </citation>
    <scope>NUCLEOTIDE SEQUENCE</scope>
    <source>
        <strain evidence="8">BR232B</strain>
    </source>
</reference>
<dbReference type="GO" id="GO:0016787">
    <property type="term" value="F:hydrolase activity"/>
    <property type="evidence" value="ECO:0007669"/>
    <property type="project" value="UniProtKB-KW"/>
</dbReference>
<accession>A0A9N9C1A9</accession>
<dbReference type="Proteomes" id="UP000789739">
    <property type="component" value="Unassembled WGS sequence"/>
</dbReference>
<dbReference type="SUPFAM" id="SSF56281">
    <property type="entry name" value="Metallo-hydrolase/oxidoreductase"/>
    <property type="match status" value="1"/>
</dbReference>
<dbReference type="SUPFAM" id="SSF48452">
    <property type="entry name" value="TPR-like"/>
    <property type="match status" value="1"/>
</dbReference>
<dbReference type="InterPro" id="IPR036866">
    <property type="entry name" value="RibonucZ/Hydroxyglut_hydro"/>
</dbReference>
<keyword evidence="9" id="KW-1185">Reference proteome</keyword>
<feature type="repeat" description="TPR" evidence="5">
    <location>
        <begin position="119"/>
        <end position="152"/>
    </location>
</feature>
<feature type="region of interest" description="Disordered" evidence="6">
    <location>
        <begin position="1"/>
        <end position="34"/>
    </location>
</feature>
<evidence type="ECO:0000256" key="1">
    <source>
        <dbReference type="ARBA" id="ARBA00001947"/>
    </source>
</evidence>
<dbReference type="InterPro" id="IPR051453">
    <property type="entry name" value="MBL_Glyoxalase_II"/>
</dbReference>
<comment type="cofactor">
    <cofactor evidence="1">
        <name>Zn(2+)</name>
        <dbReference type="ChEBI" id="CHEBI:29105"/>
    </cofactor>
</comment>
<feature type="compositionally biased region" description="Polar residues" evidence="6">
    <location>
        <begin position="1"/>
        <end position="30"/>
    </location>
</feature>
<dbReference type="Pfam" id="PF00515">
    <property type="entry name" value="TPR_1"/>
    <property type="match status" value="1"/>
</dbReference>
<feature type="domain" description="Metallo-beta-lactamase" evidence="7">
    <location>
        <begin position="198"/>
        <end position="386"/>
    </location>
</feature>
<dbReference type="EMBL" id="CAJVPI010000990">
    <property type="protein sequence ID" value="CAG8587152.1"/>
    <property type="molecule type" value="Genomic_DNA"/>
</dbReference>
<dbReference type="PANTHER" id="PTHR46233:SF3">
    <property type="entry name" value="HYDROXYACYLGLUTATHIONE HYDROLASE GLOC"/>
    <property type="match status" value="1"/>
</dbReference>
<dbReference type="SMART" id="SM00849">
    <property type="entry name" value="Lactamase_B"/>
    <property type="match status" value="1"/>
</dbReference>
<dbReference type="Gene3D" id="1.25.40.10">
    <property type="entry name" value="Tetratricopeptide repeat domain"/>
    <property type="match status" value="1"/>
</dbReference>
<keyword evidence="5" id="KW-0802">TPR repeat</keyword>
<organism evidence="8 9">
    <name type="scientific">Paraglomus brasilianum</name>
    <dbReference type="NCBI Taxonomy" id="144538"/>
    <lineage>
        <taxon>Eukaryota</taxon>
        <taxon>Fungi</taxon>
        <taxon>Fungi incertae sedis</taxon>
        <taxon>Mucoromycota</taxon>
        <taxon>Glomeromycotina</taxon>
        <taxon>Glomeromycetes</taxon>
        <taxon>Paraglomerales</taxon>
        <taxon>Paraglomeraceae</taxon>
        <taxon>Paraglomus</taxon>
    </lineage>
</organism>
<keyword evidence="3" id="KW-0378">Hydrolase</keyword>
<evidence type="ECO:0000256" key="3">
    <source>
        <dbReference type="ARBA" id="ARBA00022801"/>
    </source>
</evidence>
<evidence type="ECO:0000313" key="9">
    <source>
        <dbReference type="Proteomes" id="UP000789739"/>
    </source>
</evidence>
<evidence type="ECO:0000259" key="7">
    <source>
        <dbReference type="SMART" id="SM00849"/>
    </source>
</evidence>
<sequence>MSDASNTPSISDRSSTADTINSQNSSSTSLEDLVPRPDDRTLKVVARASQYFENKNYKAALGEYTKALTLSQPNLNPLETSDFSALLFSRRSATYYCCQLYKDAEKDAAQVIRIRPEWTEGYFRRAEALLEMGKYDEALDDYERAREKDLKNPRIPLKIAKVMILKDNKGMGRDICVNSNVLVMPVQAKIFDCAIEMKNIIYVVADMETRQCVVIDACWDVDGIARFINQHSFTLIGAILTHYHFDHVGGYPPPPYDYIPVRVPGLHTLLKRYPDIRAYVHPRDLPYIIEADPSLSSYESRIIHTHSQYILQLGASTLLRFMHTPGHTPGSQVILVNQTRLFTGDTLMVGSFGRVDLPGGDRNEMNKTLNERLARFEDGIVVYPGHDYDGDWTTIGMERARGIVGKIIL</sequence>
<evidence type="ECO:0000256" key="4">
    <source>
        <dbReference type="ARBA" id="ARBA00022833"/>
    </source>
</evidence>
<dbReference type="SMART" id="SM00028">
    <property type="entry name" value="TPR"/>
    <property type="match status" value="3"/>
</dbReference>
<dbReference type="PROSITE" id="PS50005">
    <property type="entry name" value="TPR"/>
    <property type="match status" value="1"/>
</dbReference>
<dbReference type="InterPro" id="IPR011990">
    <property type="entry name" value="TPR-like_helical_dom_sf"/>
</dbReference>
<comment type="caution">
    <text evidence="8">The sequence shown here is derived from an EMBL/GenBank/DDBJ whole genome shotgun (WGS) entry which is preliminary data.</text>
</comment>
<evidence type="ECO:0000256" key="2">
    <source>
        <dbReference type="ARBA" id="ARBA00022723"/>
    </source>
</evidence>
<keyword evidence="2" id="KW-0479">Metal-binding</keyword>
<protein>
    <submittedName>
        <fullName evidence="8">5762_t:CDS:1</fullName>
    </submittedName>
</protein>
<dbReference type="InterPro" id="IPR001279">
    <property type="entry name" value="Metallo-B-lactamas"/>
</dbReference>
<dbReference type="InterPro" id="IPR019734">
    <property type="entry name" value="TPR_rpt"/>
</dbReference>
<proteinExistence type="predicted"/>
<evidence type="ECO:0000313" key="8">
    <source>
        <dbReference type="EMBL" id="CAG8587152.1"/>
    </source>
</evidence>